<dbReference type="InterPro" id="IPR019779">
    <property type="entry name" value="GalP_UDPtransf1_His-AS"/>
</dbReference>
<keyword evidence="8 14" id="KW-0548">Nucleotidyltransferase</keyword>
<evidence type="ECO:0000256" key="6">
    <source>
        <dbReference type="ARBA" id="ARBA00016340"/>
    </source>
</evidence>
<evidence type="ECO:0000256" key="10">
    <source>
        <dbReference type="ARBA" id="ARBA00022833"/>
    </source>
</evidence>
<keyword evidence="12 14" id="KW-0119">Carbohydrate metabolism</keyword>
<evidence type="ECO:0000256" key="3">
    <source>
        <dbReference type="ARBA" id="ARBA00004947"/>
    </source>
</evidence>
<evidence type="ECO:0000259" key="15">
    <source>
        <dbReference type="Pfam" id="PF01087"/>
    </source>
</evidence>
<dbReference type="InterPro" id="IPR005850">
    <property type="entry name" value="GalP_Utransf_C"/>
</dbReference>
<feature type="domain" description="Galactose-1-phosphate uridyl transferase C-terminal" evidence="16">
    <location>
        <begin position="177"/>
        <end position="333"/>
    </location>
</feature>
<evidence type="ECO:0000256" key="4">
    <source>
        <dbReference type="ARBA" id="ARBA00010951"/>
    </source>
</evidence>
<dbReference type="EMBL" id="CP081294">
    <property type="protein sequence ID" value="QZD96192.1"/>
    <property type="molecule type" value="Genomic_DNA"/>
</dbReference>
<dbReference type="GO" id="GO:0008108">
    <property type="term" value="F:UDP-glucose:hexose-1-phosphate uridylyltransferase activity"/>
    <property type="evidence" value="ECO:0007669"/>
    <property type="project" value="UniProtKB-EC"/>
</dbReference>
<dbReference type="SUPFAM" id="SSF54197">
    <property type="entry name" value="HIT-like"/>
    <property type="match status" value="2"/>
</dbReference>
<dbReference type="Pfam" id="PF02744">
    <property type="entry name" value="GalP_UDP_tr_C"/>
    <property type="match status" value="1"/>
</dbReference>
<evidence type="ECO:0000313" key="18">
    <source>
        <dbReference type="Proteomes" id="UP000824321"/>
    </source>
</evidence>
<dbReference type="PROSITE" id="PS00117">
    <property type="entry name" value="GAL_P_UDP_TRANSF_I"/>
    <property type="match status" value="1"/>
</dbReference>
<comment type="similarity">
    <text evidence="4 14">Belongs to the galactose-1-phosphate uridylyltransferase type 1 family.</text>
</comment>
<comment type="pathway">
    <text evidence="3 14">Carbohydrate metabolism; galactose metabolism.</text>
</comment>
<keyword evidence="7 14" id="KW-0808">Transferase</keyword>
<evidence type="ECO:0000256" key="8">
    <source>
        <dbReference type="ARBA" id="ARBA00022695"/>
    </source>
</evidence>
<proteinExistence type="inferred from homology"/>
<dbReference type="Pfam" id="PF01087">
    <property type="entry name" value="GalP_UDP_transf"/>
    <property type="match status" value="1"/>
</dbReference>
<evidence type="ECO:0000256" key="9">
    <source>
        <dbReference type="ARBA" id="ARBA00022723"/>
    </source>
</evidence>
<comment type="catalytic activity">
    <reaction evidence="1 14">
        <text>alpha-D-galactose 1-phosphate + UDP-alpha-D-glucose = alpha-D-glucose 1-phosphate + UDP-alpha-D-galactose</text>
        <dbReference type="Rhea" id="RHEA:13989"/>
        <dbReference type="ChEBI" id="CHEBI:58336"/>
        <dbReference type="ChEBI" id="CHEBI:58601"/>
        <dbReference type="ChEBI" id="CHEBI:58885"/>
        <dbReference type="ChEBI" id="CHEBI:66914"/>
        <dbReference type="EC" id="2.7.7.12"/>
    </reaction>
</comment>
<comment type="cofactor">
    <cofactor evidence="2">
        <name>Zn(2+)</name>
        <dbReference type="ChEBI" id="CHEBI:29105"/>
    </cofactor>
</comment>
<accession>A0ABX9A594</accession>
<dbReference type="CDD" id="cd00608">
    <property type="entry name" value="GalT"/>
    <property type="match status" value="1"/>
</dbReference>
<gene>
    <name evidence="17" type="ORF">K3136_05750</name>
</gene>
<dbReference type="PANTHER" id="PTHR11943:SF1">
    <property type="entry name" value="GALACTOSE-1-PHOSPHATE URIDYLYLTRANSFERASE"/>
    <property type="match status" value="1"/>
</dbReference>
<organism evidence="17 18">
    <name type="scientific">Qipengyuania gelatinilytica</name>
    <dbReference type="NCBI Taxonomy" id="2867231"/>
    <lineage>
        <taxon>Bacteria</taxon>
        <taxon>Pseudomonadati</taxon>
        <taxon>Pseudomonadota</taxon>
        <taxon>Alphaproteobacteria</taxon>
        <taxon>Sphingomonadales</taxon>
        <taxon>Erythrobacteraceae</taxon>
        <taxon>Qipengyuania</taxon>
    </lineage>
</organism>
<feature type="domain" description="Galactose-1-phosphate uridyl transferase N-terminal" evidence="15">
    <location>
        <begin position="5"/>
        <end position="170"/>
    </location>
</feature>
<reference evidence="17 18" key="1">
    <citation type="submission" date="2021-08" db="EMBL/GenBank/DDBJ databases">
        <title>Comparative Genomics Analysis of the Genus Qipengyuania Reveals Extensive Genetic Diversity and Metabolic Versatility, Including the Description of Fifteen Novel Species.</title>
        <authorList>
            <person name="Liu Y."/>
        </authorList>
    </citation>
    <scope>NUCLEOTIDE SEQUENCE [LARGE SCALE GENOMIC DNA]</scope>
    <source>
        <strain evidence="17 18">1NDH1</strain>
    </source>
</reference>
<evidence type="ECO:0000256" key="14">
    <source>
        <dbReference type="RuleBase" id="RU000506"/>
    </source>
</evidence>
<dbReference type="EC" id="2.7.7.12" evidence="5 13"/>
<evidence type="ECO:0000256" key="13">
    <source>
        <dbReference type="NCBIfam" id="TIGR00209"/>
    </source>
</evidence>
<evidence type="ECO:0000259" key="16">
    <source>
        <dbReference type="Pfam" id="PF02744"/>
    </source>
</evidence>
<evidence type="ECO:0000256" key="1">
    <source>
        <dbReference type="ARBA" id="ARBA00001107"/>
    </source>
</evidence>
<sequence length="335" mass="37735">MTKDLPHRRQNLLTGEWVLVSPQRMKRPWQGEVKPSATQQRPPHDASCYLCPGNERSGGATNPDYDGTFVFPNDFPALLDRSEEVDDGGLFVERAATGEARVICYSPDHSQTLSRMDDAGRRKVIDSWCELSQELGSRWAHVELFENKGAMMGASSPHPHGQVWAGDFVPTLVQREDDRQRDYYSTQRRPLLADVAAAEMEAGHRIVARNGYWLVVVPHWAAWPFETLVLPLEPVARLEELGEAARGALAQVLGQVLRAYDALFQTDFPYSMGWHGAPHGSGEDTAHWLLHAHFYPPLLRSAEIRKHMVGFELLAETQRDLTPEAAAQRLRELIE</sequence>
<dbReference type="PANTHER" id="PTHR11943">
    <property type="entry name" value="GALACTOSE-1-PHOSPHATE URIDYLYLTRANSFERASE"/>
    <property type="match status" value="1"/>
</dbReference>
<name>A0ABX9A594_9SPHN</name>
<evidence type="ECO:0000256" key="2">
    <source>
        <dbReference type="ARBA" id="ARBA00001947"/>
    </source>
</evidence>
<evidence type="ECO:0000256" key="11">
    <source>
        <dbReference type="ARBA" id="ARBA00023144"/>
    </source>
</evidence>
<keyword evidence="10" id="KW-0862">Zinc</keyword>
<keyword evidence="9 14" id="KW-0479">Metal-binding</keyword>
<keyword evidence="11 14" id="KW-0299">Galactose metabolism</keyword>
<dbReference type="NCBIfam" id="NF008724">
    <property type="entry name" value="PRK11720.1"/>
    <property type="match status" value="1"/>
</dbReference>
<keyword evidence="18" id="KW-1185">Reference proteome</keyword>
<dbReference type="Proteomes" id="UP000824321">
    <property type="component" value="Chromosome"/>
</dbReference>
<evidence type="ECO:0000256" key="12">
    <source>
        <dbReference type="ARBA" id="ARBA00023277"/>
    </source>
</evidence>
<dbReference type="PIRSF" id="PIRSF000808">
    <property type="entry name" value="GalT"/>
    <property type="match status" value="1"/>
</dbReference>
<dbReference type="InterPro" id="IPR005849">
    <property type="entry name" value="GalP_Utransf_N"/>
</dbReference>
<evidence type="ECO:0000256" key="5">
    <source>
        <dbReference type="ARBA" id="ARBA00012384"/>
    </source>
</evidence>
<dbReference type="InterPro" id="IPR001937">
    <property type="entry name" value="GalP_UDPtransf1"/>
</dbReference>
<dbReference type="Gene3D" id="3.30.428.10">
    <property type="entry name" value="HIT-like"/>
    <property type="match status" value="2"/>
</dbReference>
<dbReference type="RefSeq" id="WP_221431916.1">
    <property type="nucleotide sequence ID" value="NZ_CP081294.1"/>
</dbReference>
<evidence type="ECO:0000256" key="7">
    <source>
        <dbReference type="ARBA" id="ARBA00022679"/>
    </source>
</evidence>
<evidence type="ECO:0000313" key="17">
    <source>
        <dbReference type="EMBL" id="QZD96192.1"/>
    </source>
</evidence>
<protein>
    <recommendedName>
        <fullName evidence="6 13">Galactose-1-phosphate uridylyltransferase</fullName>
        <ecNumber evidence="5 13">2.7.7.12</ecNumber>
    </recommendedName>
</protein>
<dbReference type="NCBIfam" id="TIGR00209">
    <property type="entry name" value="galT_1"/>
    <property type="match status" value="1"/>
</dbReference>
<dbReference type="InterPro" id="IPR036265">
    <property type="entry name" value="HIT-like_sf"/>
</dbReference>